<organism evidence="12 13">
    <name type="scientific">Leishmania mexicana (strain MHOM/GT/2001/U1103)</name>
    <dbReference type="NCBI Taxonomy" id="929439"/>
    <lineage>
        <taxon>Eukaryota</taxon>
        <taxon>Discoba</taxon>
        <taxon>Euglenozoa</taxon>
        <taxon>Kinetoplastea</taxon>
        <taxon>Metakinetoplastina</taxon>
        <taxon>Trypanosomatida</taxon>
        <taxon>Trypanosomatidae</taxon>
        <taxon>Leishmaniinae</taxon>
        <taxon>Leishmania</taxon>
    </lineage>
</organism>
<dbReference type="AlphaFoldDB" id="E8NHL3"/>
<dbReference type="InterPro" id="IPR000169">
    <property type="entry name" value="Pept_cys_AS"/>
</dbReference>
<dbReference type="OrthoDB" id="264239at2759"/>
<dbReference type="Pfam" id="PF12131">
    <property type="entry name" value="DUF3586"/>
    <property type="match status" value="1"/>
</dbReference>
<dbReference type="PANTHER" id="PTHR12411">
    <property type="entry name" value="CYSTEINE PROTEASE FAMILY C1-RELATED"/>
    <property type="match status" value="1"/>
</dbReference>
<evidence type="ECO:0000256" key="8">
    <source>
        <dbReference type="ARBA" id="ARBA00023180"/>
    </source>
</evidence>
<comment type="similarity">
    <text evidence="1">Belongs to the peptidase C1 family.</text>
</comment>
<dbReference type="PROSITE" id="PS00639">
    <property type="entry name" value="THIOL_PROTEASE_HIS"/>
    <property type="match status" value="1"/>
</dbReference>
<keyword evidence="13" id="KW-1185">Reference proteome</keyword>
<evidence type="ECO:0000256" key="5">
    <source>
        <dbReference type="ARBA" id="ARBA00022807"/>
    </source>
</evidence>
<keyword evidence="3" id="KW-0732">Signal</keyword>
<dbReference type="InterPro" id="IPR013201">
    <property type="entry name" value="Prot_inhib_I29"/>
</dbReference>
<comment type="caution">
    <text evidence="12">The sequence shown here is derived from an EMBL/GenBank/DDBJ whole genome shotgun (WGS) entry which is preliminary data.</text>
</comment>
<evidence type="ECO:0000256" key="1">
    <source>
        <dbReference type="ARBA" id="ARBA00008455"/>
    </source>
</evidence>
<evidence type="ECO:0000256" key="7">
    <source>
        <dbReference type="ARBA" id="ARBA00023157"/>
    </source>
</evidence>
<dbReference type="Pfam" id="PF08246">
    <property type="entry name" value="Inhibitor_I29"/>
    <property type="match status" value="1"/>
</dbReference>
<evidence type="ECO:0000313" key="12">
    <source>
        <dbReference type="EMBL" id="CBZ40988.1"/>
    </source>
</evidence>
<dbReference type="InterPro" id="IPR000668">
    <property type="entry name" value="Peptidase_C1A_C"/>
</dbReference>
<dbReference type="Pfam" id="PF00112">
    <property type="entry name" value="Peptidase_C1"/>
    <property type="match status" value="1"/>
</dbReference>
<dbReference type="Proteomes" id="UP000007259">
    <property type="component" value="Unassembled WGS sequence"/>
</dbReference>
<keyword evidence="8" id="KW-0325">Glycoprotein</keyword>
<evidence type="ECO:0000313" key="13">
    <source>
        <dbReference type="Proteomes" id="UP000007259"/>
    </source>
</evidence>
<evidence type="ECO:0000256" key="2">
    <source>
        <dbReference type="ARBA" id="ARBA00022670"/>
    </source>
</evidence>
<feature type="domain" description="Peptidase C1A papain C-terminal" evidence="10">
    <location>
        <begin position="216"/>
        <end position="429"/>
    </location>
</feature>
<feature type="domain" description="Cathepsin propeptide inhibitor" evidence="11">
    <location>
        <begin position="128"/>
        <end position="184"/>
    </location>
</feature>
<evidence type="ECO:0000256" key="9">
    <source>
        <dbReference type="SAM" id="Coils"/>
    </source>
</evidence>
<dbReference type="InterPro" id="IPR013128">
    <property type="entry name" value="Peptidase_C1A"/>
</dbReference>
<name>E8NHL3_LEIMU</name>
<dbReference type="PhylomeDB" id="E8NHL3"/>
<keyword evidence="5" id="KW-0788">Thiol protease</keyword>
<accession>E8NHL3</accession>
<dbReference type="EMBL" id="CADB01000508">
    <property type="protein sequence ID" value="CBZ40988.1"/>
    <property type="molecule type" value="Genomic_DNA"/>
</dbReference>
<keyword evidence="7" id="KW-1015">Disulfide bond</keyword>
<evidence type="ECO:0000256" key="4">
    <source>
        <dbReference type="ARBA" id="ARBA00022801"/>
    </source>
</evidence>
<dbReference type="PROSITE" id="PS00640">
    <property type="entry name" value="THIOL_PROTEASE_ASN"/>
    <property type="match status" value="1"/>
</dbReference>
<dbReference type="SMART" id="SM00848">
    <property type="entry name" value="Inhibitor_I29"/>
    <property type="match status" value="1"/>
</dbReference>
<dbReference type="InterPro" id="IPR039417">
    <property type="entry name" value="Peptidase_C1A_papain-like"/>
</dbReference>
<dbReference type="PROSITE" id="PS00139">
    <property type="entry name" value="THIOL_PROTEASE_CYS"/>
    <property type="match status" value="1"/>
</dbReference>
<dbReference type="InterPro" id="IPR025661">
    <property type="entry name" value="Pept_asp_AS"/>
</dbReference>
<dbReference type="SMART" id="SM00645">
    <property type="entry name" value="Pept_C1"/>
    <property type="match status" value="1"/>
</dbReference>
<dbReference type="VEuPathDB" id="TriTrypDB:LmxM.08.1030a"/>
<dbReference type="RefSeq" id="XP_003886537.1">
    <property type="nucleotide sequence ID" value="XM_003886488.1"/>
</dbReference>
<dbReference type="GO" id="GO:0006508">
    <property type="term" value="P:proteolysis"/>
    <property type="evidence" value="ECO:0007669"/>
    <property type="project" value="UniProtKB-KW"/>
</dbReference>
<evidence type="ECO:0000259" key="11">
    <source>
        <dbReference type="SMART" id="SM00848"/>
    </source>
</evidence>
<dbReference type="FunFam" id="3.90.70.10:FF:000212">
    <property type="entry name" value="Cathepsin L-like protease"/>
    <property type="match status" value="1"/>
</dbReference>
<keyword evidence="2" id="KW-0645">Protease</keyword>
<dbReference type="InterPro" id="IPR021981">
    <property type="entry name" value="DUF3586"/>
</dbReference>
<protein>
    <recommendedName>
        <fullName evidence="14">Cysteine protease</fullName>
    </recommendedName>
</protein>
<dbReference type="CDD" id="cd02248">
    <property type="entry name" value="Peptidase_C1A"/>
    <property type="match status" value="1"/>
</dbReference>
<evidence type="ECO:0000259" key="10">
    <source>
        <dbReference type="SMART" id="SM00645"/>
    </source>
</evidence>
<proteinExistence type="inferred from homology"/>
<dbReference type="SUPFAM" id="SSF54001">
    <property type="entry name" value="Cysteine proteinases"/>
    <property type="match status" value="1"/>
</dbReference>
<reference evidence="12 13" key="1">
    <citation type="journal article" date="2011" name="Genome Res.">
        <title>Chromosome and gene copy number variation allow major structural change between species and strains of Leishmania.</title>
        <authorList>
            <person name="Rogers M.B."/>
            <person name="Hilley J.D."/>
            <person name="Dickens N.J."/>
            <person name="Wilkes J."/>
            <person name="Bates P.A."/>
            <person name="Depledge D.P."/>
            <person name="Harris D."/>
            <person name="Her Y."/>
            <person name="Herzyk P."/>
            <person name="Imamura H."/>
            <person name="Otto T.D."/>
            <person name="Sanders M."/>
            <person name="Seeger K."/>
            <person name="Dujardin J.C."/>
            <person name="Berriman M."/>
            <person name="Smith D.F."/>
            <person name="Hertz-Fowler C."/>
            <person name="Mottram J.C."/>
        </authorList>
    </citation>
    <scope>NUCLEOTIDE SEQUENCE [LARGE SCALE GENOMIC DNA]</scope>
    <source>
        <strain evidence="12 13">MHOM/GT/2001/U1103</strain>
    </source>
</reference>
<dbReference type="KEGG" id="lmi:LmxM_08_1030a_1"/>
<gene>
    <name evidence="12" type="ORF">LmxM_08_1030a_1</name>
</gene>
<dbReference type="GeneID" id="13451323"/>
<keyword evidence="6" id="KW-0865">Zymogen</keyword>
<keyword evidence="4" id="KW-0378">Hydrolase</keyword>
<dbReference type="MEROPS" id="C01.074"/>
<dbReference type="PRINTS" id="PR00705">
    <property type="entry name" value="PAPAIN"/>
</dbReference>
<dbReference type="GO" id="GO:0004197">
    <property type="term" value="F:cysteine-type endopeptidase activity"/>
    <property type="evidence" value="ECO:0007669"/>
    <property type="project" value="InterPro"/>
</dbReference>
<keyword evidence="9" id="KW-0175">Coiled coil</keyword>
<evidence type="ECO:0008006" key="14">
    <source>
        <dbReference type="Google" id="ProtNLM"/>
    </source>
</evidence>
<dbReference type="Gene3D" id="3.90.70.10">
    <property type="entry name" value="Cysteine proteinases"/>
    <property type="match status" value="1"/>
</dbReference>
<sequence length="533" mass="57520">MHRCCVRLPAPALLPVMTSLPLLHSPRPHLPCTVVDCSRRPAQTLVATTSSSPLYTRHCRSVRAVASAFHLLSPRSVHCFLLFPSLPASAMATSRAALCAVAVVCVVLAAACAPARAIHVGTPAAALFEEFKRTYGRAYETLAEEQQRLANFERNLELMREHQARNPHAQFGITKFFDLSEAEFAARYLNGAAYFAAAKRHAAQHYRKARADLSAVPDAVDWREKGAVTPVKDQGACGSCWAFSAVGNIEGQWYLAGHELVSLSEQQLVSCDDMNDGCDGGLMLQAFDWLLQNTNGHLHTEDSYPYVSGNGYVPECSNSSELVVGAQIDGHVLIGSSEKAMAAWLAKNGPIAIALDASSFMSYKSGVLTACIGKQLNHGVLLVGYDMTGEVPYWVIKNSWGGDWGEQGYVRVVMGVNACLLSEYPVSAHVRESAAPGTSTSSETPAPRPVMVEQVICFDKNCTQGCRKTLIKANECHKNGGGGASMIKCSPQKVTMCTYSNEFCVGGGLCFETPDGKCAPYFLGSIMNTCHYT</sequence>
<evidence type="ECO:0000256" key="3">
    <source>
        <dbReference type="ARBA" id="ARBA00022729"/>
    </source>
</evidence>
<evidence type="ECO:0000256" key="6">
    <source>
        <dbReference type="ARBA" id="ARBA00023145"/>
    </source>
</evidence>
<dbReference type="InterPro" id="IPR025660">
    <property type="entry name" value="Pept_his_AS"/>
</dbReference>
<dbReference type="InterPro" id="IPR038765">
    <property type="entry name" value="Papain-like_cys_pep_sf"/>
</dbReference>
<feature type="coiled-coil region" evidence="9">
    <location>
        <begin position="135"/>
        <end position="162"/>
    </location>
</feature>